<evidence type="ECO:0000256" key="1">
    <source>
        <dbReference type="ARBA" id="ARBA00010835"/>
    </source>
</evidence>
<dbReference type="SUPFAM" id="SSF75620">
    <property type="entry name" value="Release factor"/>
    <property type="match status" value="1"/>
</dbReference>
<evidence type="ECO:0000313" key="3">
    <source>
        <dbReference type="EMBL" id="KAK1925201.1"/>
    </source>
</evidence>
<dbReference type="InterPro" id="IPR045853">
    <property type="entry name" value="Pep_chain_release_fac_I_sf"/>
</dbReference>
<comment type="similarity">
    <text evidence="1">Belongs to the prokaryotic/mitochondrial release factor family.</text>
</comment>
<name>A0AAD9FS26_PAPLA</name>
<dbReference type="GO" id="GO:0016150">
    <property type="term" value="F:translation release factor activity, codon nonspecific"/>
    <property type="evidence" value="ECO:0007669"/>
    <property type="project" value="TreeGrafter"/>
</dbReference>
<comment type="caution">
    <text evidence="3">The sequence shown here is derived from an EMBL/GenBank/DDBJ whole genome shotgun (WGS) entry which is preliminary data.</text>
</comment>
<dbReference type="PANTHER" id="PTHR11075">
    <property type="entry name" value="PEPTIDE CHAIN RELEASE FACTOR"/>
    <property type="match status" value="1"/>
</dbReference>
<evidence type="ECO:0000259" key="2">
    <source>
        <dbReference type="Pfam" id="PF00472"/>
    </source>
</evidence>
<dbReference type="Gene3D" id="3.30.160.20">
    <property type="match status" value="1"/>
</dbReference>
<dbReference type="EMBL" id="JAODAN010000004">
    <property type="protein sequence ID" value="KAK1925201.1"/>
    <property type="molecule type" value="Genomic_DNA"/>
</dbReference>
<gene>
    <name evidence="3" type="ORF">DB88DRAFT_488233</name>
</gene>
<dbReference type="PANTHER" id="PTHR11075:SF54">
    <property type="entry name" value="LARGE RIBOSOMAL SUBUNIT PROTEIN ML62"/>
    <property type="match status" value="1"/>
</dbReference>
<keyword evidence="4" id="KW-1185">Reference proteome</keyword>
<dbReference type="InterPro" id="IPR052104">
    <property type="entry name" value="Mito_Release_Factor_mL62"/>
</dbReference>
<dbReference type="Proteomes" id="UP001182556">
    <property type="component" value="Unassembled WGS sequence"/>
</dbReference>
<feature type="domain" description="Prokaryotic-type class I peptide chain release factors" evidence="2">
    <location>
        <begin position="60"/>
        <end position="188"/>
    </location>
</feature>
<evidence type="ECO:0000313" key="4">
    <source>
        <dbReference type="Proteomes" id="UP001182556"/>
    </source>
</evidence>
<reference evidence="3" key="1">
    <citation type="submission" date="2023-02" db="EMBL/GenBank/DDBJ databases">
        <title>Identification and recombinant expression of a fungal hydrolase from Papiliotrema laurentii that hydrolyzes apple cutin and clears colloidal polyester polyurethane.</title>
        <authorList>
            <consortium name="DOE Joint Genome Institute"/>
            <person name="Roman V.A."/>
            <person name="Bojanowski C."/>
            <person name="Crable B.R."/>
            <person name="Wagner D.N."/>
            <person name="Hung C.S."/>
            <person name="Nadeau L.J."/>
            <person name="Schratz L."/>
            <person name="Haridas S."/>
            <person name="Pangilinan J."/>
            <person name="Lipzen A."/>
            <person name="Na H."/>
            <person name="Yan M."/>
            <person name="Ng V."/>
            <person name="Grigoriev I.V."/>
            <person name="Spatafora J.W."/>
            <person name="Barlow D."/>
            <person name="Biffinger J."/>
            <person name="Kelley-Loughnane N."/>
            <person name="Varaljay V.A."/>
            <person name="Crookes-Goodson W.J."/>
        </authorList>
    </citation>
    <scope>NUCLEOTIDE SEQUENCE</scope>
    <source>
        <strain evidence="3">5307AH</strain>
    </source>
</reference>
<dbReference type="GO" id="GO:0004045">
    <property type="term" value="F:peptidyl-tRNA hydrolase activity"/>
    <property type="evidence" value="ECO:0007669"/>
    <property type="project" value="TreeGrafter"/>
</dbReference>
<dbReference type="GO" id="GO:0070126">
    <property type="term" value="P:mitochondrial translational termination"/>
    <property type="evidence" value="ECO:0007669"/>
    <property type="project" value="TreeGrafter"/>
</dbReference>
<dbReference type="GO" id="GO:0005762">
    <property type="term" value="C:mitochondrial large ribosomal subunit"/>
    <property type="evidence" value="ECO:0007669"/>
    <property type="project" value="TreeGrafter"/>
</dbReference>
<organism evidence="3 4">
    <name type="scientific">Papiliotrema laurentii</name>
    <name type="common">Cryptococcus laurentii</name>
    <dbReference type="NCBI Taxonomy" id="5418"/>
    <lineage>
        <taxon>Eukaryota</taxon>
        <taxon>Fungi</taxon>
        <taxon>Dikarya</taxon>
        <taxon>Basidiomycota</taxon>
        <taxon>Agaricomycotina</taxon>
        <taxon>Tremellomycetes</taxon>
        <taxon>Tremellales</taxon>
        <taxon>Rhynchogastremaceae</taxon>
        <taxon>Papiliotrema</taxon>
    </lineage>
</organism>
<protein>
    <recommendedName>
        <fullName evidence="2">Prokaryotic-type class I peptide chain release factors domain-containing protein</fullName>
    </recommendedName>
</protein>
<dbReference type="AlphaFoldDB" id="A0AAD9FS26"/>
<proteinExistence type="inferred from homology"/>
<accession>A0AAD9FS26</accession>
<dbReference type="Pfam" id="PF00472">
    <property type="entry name" value="RF-1"/>
    <property type="match status" value="1"/>
</dbReference>
<sequence length="197" mass="22227">MPPCRWYLYRSVTHTQRCTFTSTPSCLAKPPPELVHLKSLNGEEEHRLARSWVVDFGPDDIPKKSYETSYARSSGPGGQHVNTTSSKAVVRLPLSPALGTWLPRYIMGEVQKSPYYLPNPPALLVSSQTSRSAPENLQAALRLLHQTLKDAAERPIIGETSAEQKQRVEELVVKEKAKRRILKDKRKANKASRRGEW</sequence>
<dbReference type="InterPro" id="IPR000352">
    <property type="entry name" value="Pep_chain_release_fac_I"/>
</dbReference>